<proteinExistence type="predicted"/>
<name>A0A931H890_9BURK</name>
<evidence type="ECO:0008006" key="3">
    <source>
        <dbReference type="Google" id="ProtNLM"/>
    </source>
</evidence>
<protein>
    <recommendedName>
        <fullName evidence="3">Ferritin-like domain-containing protein</fullName>
    </recommendedName>
</protein>
<dbReference type="AlphaFoldDB" id="A0A931H890"/>
<organism evidence="1 2">
    <name type="scientific">Caenimonas aquaedulcis</name>
    <dbReference type="NCBI Taxonomy" id="2793270"/>
    <lineage>
        <taxon>Bacteria</taxon>
        <taxon>Pseudomonadati</taxon>
        <taxon>Pseudomonadota</taxon>
        <taxon>Betaproteobacteria</taxon>
        <taxon>Burkholderiales</taxon>
        <taxon>Comamonadaceae</taxon>
        <taxon>Caenimonas</taxon>
    </lineage>
</organism>
<comment type="caution">
    <text evidence="1">The sequence shown here is derived from an EMBL/GenBank/DDBJ whole genome shotgun (WGS) entry which is preliminary data.</text>
</comment>
<evidence type="ECO:0000313" key="2">
    <source>
        <dbReference type="Proteomes" id="UP000651050"/>
    </source>
</evidence>
<dbReference type="InterPro" id="IPR009078">
    <property type="entry name" value="Ferritin-like_SF"/>
</dbReference>
<sequence>MSTPQPSIPHTDRYARVIDISRRARWEIERDVIRGRGFDASRPFLPDGLSLARELEFLTPADRRLFSQVQGRTYVNLFGLVERFISAKLLQLGASHALGDQVALEALVGMTDEELKHQALFRRLDEMLAATMPPGYALVPDADAVASVVLGKSTWAVLALTLDIELFTQAHYRASIEQRHDLCPLWKDVFLFHWREEAQHAVLDELELLREDARLAAAERSAALEDLIALVGALDGILQAQADADARYFLRHAATRFAPGDLARVAPQMLKAYRWQYIVSGVMEPRFQRVLFALLDDAQGARLHAALAPFMSCVPAAPEMALPLAA</sequence>
<dbReference type="Proteomes" id="UP000651050">
    <property type="component" value="Unassembled WGS sequence"/>
</dbReference>
<dbReference type="RefSeq" id="WP_196988255.1">
    <property type="nucleotide sequence ID" value="NZ_JADWYS010000001.1"/>
</dbReference>
<accession>A0A931H890</accession>
<keyword evidence="2" id="KW-1185">Reference proteome</keyword>
<gene>
    <name evidence="1" type="ORF">I5803_20990</name>
</gene>
<dbReference type="SUPFAM" id="SSF47240">
    <property type="entry name" value="Ferritin-like"/>
    <property type="match status" value="1"/>
</dbReference>
<reference evidence="1" key="1">
    <citation type="submission" date="2020-11" db="EMBL/GenBank/DDBJ databases">
        <title>Bacterial whole genome sequence for Caenimonas sp. DR4.4.</title>
        <authorList>
            <person name="Le V."/>
            <person name="Ko S.-R."/>
            <person name="Ahn C.-Y."/>
            <person name="Oh H.-M."/>
        </authorList>
    </citation>
    <scope>NUCLEOTIDE SEQUENCE</scope>
    <source>
        <strain evidence="1">DR4.4</strain>
    </source>
</reference>
<dbReference type="EMBL" id="JADWYS010000001">
    <property type="protein sequence ID" value="MBG9390520.1"/>
    <property type="molecule type" value="Genomic_DNA"/>
</dbReference>
<evidence type="ECO:0000313" key="1">
    <source>
        <dbReference type="EMBL" id="MBG9390520.1"/>
    </source>
</evidence>